<dbReference type="EMBL" id="JAOPJZ010000033">
    <property type="protein sequence ID" value="MCU4754210.1"/>
    <property type="molecule type" value="Genomic_DNA"/>
</dbReference>
<reference evidence="1 2" key="1">
    <citation type="submission" date="2022-09" db="EMBL/GenBank/DDBJ databases">
        <title>Enrichment on poylsaccharides allowed isolation of novel metabolic and taxonomic groups of Haloarchaea.</title>
        <authorList>
            <person name="Sorokin D.Y."/>
            <person name="Elcheninov A.G."/>
            <person name="Khizhniak T.V."/>
            <person name="Kolganova T.V."/>
            <person name="Kublanov I.V."/>
        </authorList>
    </citation>
    <scope>NUCLEOTIDE SEQUENCE [LARGE SCALE GENOMIC DNA]</scope>
    <source>
        <strain evidence="1 2">AArc-curdl1</strain>
    </source>
</reference>
<protein>
    <recommendedName>
        <fullName evidence="3">Histidine kinase</fullName>
    </recommendedName>
</protein>
<comment type="caution">
    <text evidence="1">The sequence shown here is derived from an EMBL/GenBank/DDBJ whole genome shotgun (WGS) entry which is preliminary data.</text>
</comment>
<name>A0AAP3E8R8_9EURY</name>
<dbReference type="Proteomes" id="UP001321047">
    <property type="component" value="Unassembled WGS sequence"/>
</dbReference>
<evidence type="ECO:0008006" key="3">
    <source>
        <dbReference type="Google" id="ProtNLM"/>
    </source>
</evidence>
<dbReference type="RefSeq" id="WP_342810512.1">
    <property type="nucleotide sequence ID" value="NZ_JAOPJZ010000033.1"/>
</dbReference>
<organism evidence="1 2">
    <name type="scientific">Natronosalvus hydrolyticus</name>
    <dbReference type="NCBI Taxonomy" id="2979988"/>
    <lineage>
        <taxon>Archaea</taxon>
        <taxon>Methanobacteriati</taxon>
        <taxon>Methanobacteriota</taxon>
        <taxon>Stenosarchaea group</taxon>
        <taxon>Halobacteria</taxon>
        <taxon>Halobacteriales</taxon>
        <taxon>Natrialbaceae</taxon>
        <taxon>Natronosalvus</taxon>
    </lineage>
</organism>
<gene>
    <name evidence="1" type="ORF">OB919_19870</name>
</gene>
<evidence type="ECO:0000313" key="2">
    <source>
        <dbReference type="Proteomes" id="UP001321047"/>
    </source>
</evidence>
<keyword evidence="2" id="KW-1185">Reference proteome</keyword>
<dbReference type="AlphaFoldDB" id="A0AAP3E8R8"/>
<evidence type="ECO:0000313" key="1">
    <source>
        <dbReference type="EMBL" id="MCU4754210.1"/>
    </source>
</evidence>
<accession>A0AAP3E8R8</accession>
<sequence length="135" mass="15471">MIVISRYIEQLAWEAGRGTLRSSFQNLSHVTDEVGTHNVYKSMGETGVDVHLYGYESAESNIEYLQSDLEVSVHAGDSAEHHNAWFVVFRPDEWTEQKKGAALVCLEMEPRIWDGFWTYDRERVVAIDEYIAATL</sequence>
<proteinExistence type="predicted"/>